<dbReference type="AlphaFoldDB" id="A0A4R4E0U8"/>
<dbReference type="PANTHER" id="PTHR30255:SF2">
    <property type="entry name" value="SINGLE-STRANDED-DNA-SPECIFIC EXONUCLEASE RECJ"/>
    <property type="match status" value="1"/>
</dbReference>
<evidence type="ECO:0000256" key="2">
    <source>
        <dbReference type="ARBA" id="ARBA00019841"/>
    </source>
</evidence>
<name>A0A4R4E0U8_9BACT</name>
<dbReference type="Pfam" id="PF02272">
    <property type="entry name" value="DHHA1"/>
    <property type="match status" value="1"/>
</dbReference>
<dbReference type="GO" id="GO:0003676">
    <property type="term" value="F:nucleic acid binding"/>
    <property type="evidence" value="ECO:0007669"/>
    <property type="project" value="InterPro"/>
</dbReference>
<dbReference type="InterPro" id="IPR041122">
    <property type="entry name" value="RecJ_OB"/>
</dbReference>
<dbReference type="InterPro" id="IPR003156">
    <property type="entry name" value="DHHA1_dom"/>
</dbReference>
<dbReference type="Proteomes" id="UP000295164">
    <property type="component" value="Unassembled WGS sequence"/>
</dbReference>
<evidence type="ECO:0000259" key="6">
    <source>
        <dbReference type="Pfam" id="PF01368"/>
    </source>
</evidence>
<evidence type="ECO:0000313" key="10">
    <source>
        <dbReference type="Proteomes" id="UP000295164"/>
    </source>
</evidence>
<evidence type="ECO:0000256" key="3">
    <source>
        <dbReference type="ARBA" id="ARBA00022722"/>
    </source>
</evidence>
<dbReference type="Pfam" id="PF17768">
    <property type="entry name" value="RecJ_OB"/>
    <property type="match status" value="1"/>
</dbReference>
<accession>A0A4R4E0U8</accession>
<dbReference type="GO" id="GO:0006281">
    <property type="term" value="P:DNA repair"/>
    <property type="evidence" value="ECO:0007669"/>
    <property type="project" value="InterPro"/>
</dbReference>
<reference evidence="9 10" key="1">
    <citation type="submission" date="2019-03" db="EMBL/GenBank/DDBJ databases">
        <authorList>
            <person name="Kim M.K.M."/>
        </authorList>
    </citation>
    <scope>NUCLEOTIDE SEQUENCE [LARGE SCALE GENOMIC DNA]</scope>
    <source>
        <strain evidence="9 10">17J68-15</strain>
    </source>
</reference>
<comment type="similarity">
    <text evidence="1">Belongs to the RecJ family.</text>
</comment>
<dbReference type="RefSeq" id="WP_131851644.1">
    <property type="nucleotide sequence ID" value="NZ_SKFH01000009.1"/>
</dbReference>
<keyword evidence="4" id="KW-0378">Hydrolase</keyword>
<keyword evidence="3" id="KW-0540">Nuclease</keyword>
<dbReference type="InterPro" id="IPR051673">
    <property type="entry name" value="SSDNA_exonuclease_RecJ"/>
</dbReference>
<dbReference type="InterPro" id="IPR004610">
    <property type="entry name" value="RecJ"/>
</dbReference>
<organism evidence="9 10">
    <name type="scientific">Flaviaesturariibacter aridisoli</name>
    <dbReference type="NCBI Taxonomy" id="2545761"/>
    <lineage>
        <taxon>Bacteria</taxon>
        <taxon>Pseudomonadati</taxon>
        <taxon>Bacteroidota</taxon>
        <taxon>Chitinophagia</taxon>
        <taxon>Chitinophagales</taxon>
        <taxon>Chitinophagaceae</taxon>
        <taxon>Flaviaestuariibacter</taxon>
    </lineage>
</organism>
<dbReference type="OrthoDB" id="9809852at2"/>
<evidence type="ECO:0000256" key="5">
    <source>
        <dbReference type="ARBA" id="ARBA00022839"/>
    </source>
</evidence>
<sequence length="584" mass="65643">MDAKTTIPVSAKRWRIAHAEQEKAQELFRALRIHPALCQVLVQRGIETFDAAKAFFRPTIDQLHSPWLLKDMDKAVDRVLKAFNEEEKILVFGDYDVDGTTSVACMYHFLARHYNRLDFYIPHRYKEGYGVSKAGIDFAHENGFTLIIALDCGIKSVELIAYAKSLGIDFIVCDHHLPDERLPDAVAILNAKQPGCPYPFKELCGCGVGFKLICALCEKMQLPMEEAWWYLDLVATAIAADIVSMSGENRTLAFCGLEKANRDPNFGIRALSVLSNHQGPLQINNLVFMIAPRVNAAGRMDDARKAVQLFLSETLEEATRWAEQLHTDNSQRKEADSSITEEALALIGGDETLLNRLSTVLYQPHWHKGVVGIVASRLIEHYYRPTIVLTQSGDVVAGSARSVTGFNVYEAIHQCRDLLLGYGGHFYAAGMTMHPDNVEAFVERFEEVVKESIHPDLLIPEILIDIELNFRDITQSFYNILAQMEPFGPDNLRPSFISRRVMNTGYSRVVKEKHLRFSLRQDGVTFTGIGFGMADKMPLLEQNKPVDVVYKIDINEWNGEKSLQLRMVDVKLSDPSPLPPEGGA</sequence>
<dbReference type="GO" id="GO:0008409">
    <property type="term" value="F:5'-3' exonuclease activity"/>
    <property type="evidence" value="ECO:0007669"/>
    <property type="project" value="InterPro"/>
</dbReference>
<dbReference type="InterPro" id="IPR038763">
    <property type="entry name" value="DHH_sf"/>
</dbReference>
<dbReference type="EMBL" id="SKFH01000009">
    <property type="protein sequence ID" value="TCZ73009.1"/>
    <property type="molecule type" value="Genomic_DNA"/>
</dbReference>
<feature type="domain" description="DHHA1" evidence="7">
    <location>
        <begin position="360"/>
        <end position="451"/>
    </location>
</feature>
<dbReference type="Gene3D" id="3.90.1640.30">
    <property type="match status" value="1"/>
</dbReference>
<keyword evidence="5 9" id="KW-0269">Exonuclease</keyword>
<evidence type="ECO:0000313" key="9">
    <source>
        <dbReference type="EMBL" id="TCZ73009.1"/>
    </source>
</evidence>
<gene>
    <name evidence="9" type="primary">recJ</name>
    <name evidence="9" type="ORF">E0486_08060</name>
</gene>
<dbReference type="Gene3D" id="3.10.310.30">
    <property type="match status" value="1"/>
</dbReference>
<dbReference type="SUPFAM" id="SSF64182">
    <property type="entry name" value="DHH phosphoesterases"/>
    <property type="match status" value="1"/>
</dbReference>
<evidence type="ECO:0000259" key="7">
    <source>
        <dbReference type="Pfam" id="PF02272"/>
    </source>
</evidence>
<dbReference type="PANTHER" id="PTHR30255">
    <property type="entry name" value="SINGLE-STRANDED-DNA-SPECIFIC EXONUCLEASE RECJ"/>
    <property type="match status" value="1"/>
</dbReference>
<keyword evidence="10" id="KW-1185">Reference proteome</keyword>
<protein>
    <recommendedName>
        <fullName evidence="2">Single-stranded-DNA-specific exonuclease RecJ</fullName>
    </recommendedName>
</protein>
<evidence type="ECO:0000256" key="1">
    <source>
        <dbReference type="ARBA" id="ARBA00005915"/>
    </source>
</evidence>
<comment type="caution">
    <text evidence="9">The sequence shown here is derived from an EMBL/GenBank/DDBJ whole genome shotgun (WGS) entry which is preliminary data.</text>
</comment>
<dbReference type="Pfam" id="PF01368">
    <property type="entry name" value="DHH"/>
    <property type="match status" value="1"/>
</dbReference>
<proteinExistence type="inferred from homology"/>
<dbReference type="NCBIfam" id="TIGR00644">
    <property type="entry name" value="recJ"/>
    <property type="match status" value="1"/>
</dbReference>
<feature type="domain" description="RecJ OB" evidence="8">
    <location>
        <begin position="464"/>
        <end position="569"/>
    </location>
</feature>
<feature type="domain" description="DDH" evidence="6">
    <location>
        <begin position="88"/>
        <end position="238"/>
    </location>
</feature>
<evidence type="ECO:0000259" key="8">
    <source>
        <dbReference type="Pfam" id="PF17768"/>
    </source>
</evidence>
<dbReference type="GO" id="GO:0006310">
    <property type="term" value="P:DNA recombination"/>
    <property type="evidence" value="ECO:0007669"/>
    <property type="project" value="InterPro"/>
</dbReference>
<evidence type="ECO:0000256" key="4">
    <source>
        <dbReference type="ARBA" id="ARBA00022801"/>
    </source>
</evidence>
<dbReference type="InterPro" id="IPR001667">
    <property type="entry name" value="DDH_dom"/>
</dbReference>